<accession>A0A9X1QY70</accession>
<dbReference type="AlphaFoldDB" id="A0A9X1QY70"/>
<dbReference type="Gene3D" id="2.40.160.60">
    <property type="entry name" value="Outer membrane protein transport protein (OMPP1/FadL/TodX)"/>
    <property type="match status" value="1"/>
</dbReference>
<organism evidence="1 2">
    <name type="scientific">Aequorivita vitellina</name>
    <dbReference type="NCBI Taxonomy" id="2874475"/>
    <lineage>
        <taxon>Bacteria</taxon>
        <taxon>Pseudomonadati</taxon>
        <taxon>Bacteroidota</taxon>
        <taxon>Flavobacteriia</taxon>
        <taxon>Flavobacteriales</taxon>
        <taxon>Flavobacteriaceae</taxon>
        <taxon>Aequorivita</taxon>
    </lineage>
</organism>
<dbReference type="EMBL" id="JAIRBA010000016">
    <property type="protein sequence ID" value="MCG2419263.1"/>
    <property type="molecule type" value="Genomic_DNA"/>
</dbReference>
<proteinExistence type="predicted"/>
<name>A0A9X1QY70_9FLAO</name>
<dbReference type="SUPFAM" id="SSF56935">
    <property type="entry name" value="Porins"/>
    <property type="match status" value="1"/>
</dbReference>
<comment type="caution">
    <text evidence="1">The sequence shown here is derived from an EMBL/GenBank/DDBJ whole genome shotgun (WGS) entry which is preliminary data.</text>
</comment>
<dbReference type="Proteomes" id="UP001139461">
    <property type="component" value="Unassembled WGS sequence"/>
</dbReference>
<reference evidence="1" key="1">
    <citation type="submission" date="2021-09" db="EMBL/GenBank/DDBJ databases">
        <title>Genome of Aequorivita sp. strain F47161.</title>
        <authorList>
            <person name="Wang Y."/>
        </authorList>
    </citation>
    <scope>NUCLEOTIDE SEQUENCE</scope>
    <source>
        <strain evidence="1">F47161</strain>
    </source>
</reference>
<keyword evidence="2" id="KW-1185">Reference proteome</keyword>
<dbReference type="RefSeq" id="WP_237603050.1">
    <property type="nucleotide sequence ID" value="NZ_JAIRBA010000016.1"/>
</dbReference>
<evidence type="ECO:0008006" key="3">
    <source>
        <dbReference type="Google" id="ProtNLM"/>
    </source>
</evidence>
<evidence type="ECO:0000313" key="2">
    <source>
        <dbReference type="Proteomes" id="UP001139461"/>
    </source>
</evidence>
<gene>
    <name evidence="1" type="ORF">K8089_09530</name>
</gene>
<sequence>MFKQIVVGLFILVSGVIVAQEGTTSPYSYYGIGTLKFRGTVESRSMGGLGIFSDSIHVNLQNPASYAGLRLVNFSVGGSHKVSAQQNETNSQNTSTTTLDYISMGIPMGKFGMGFGLIPYTSVGYNFYSDLTDGRTEYTGSGGLNRAYLSLGYQLTPEISLGVDTNYNFGKIENTATTQKNDVELGTRSFNRSDILGFSFNFGAMYKKMITETLELTGSVTYTPGTNFTSENYRRIATVSITPVGIFTEDEREISVADTKFTFPSQFSIGAGIGKPKHWALGVEYTNQKTSNFTNRSFDIENVTYQDASKFRLGGYYIPNYNSFGNYFQRVVYRAGARFEQTGLNVNGQDINEFGISFGVGLPVGRLFSNVNLGFEIGKRGTKDFGLIQESFFNTFLSFSLNDRWFEKRLYD</sequence>
<evidence type="ECO:0000313" key="1">
    <source>
        <dbReference type="EMBL" id="MCG2419263.1"/>
    </source>
</evidence>
<protein>
    <recommendedName>
        <fullName evidence="3">Long-chain fatty acid transport protein</fullName>
    </recommendedName>
</protein>